<accession>A0A397JYA6</accession>
<keyword evidence="3" id="KW-1185">Reference proteome</keyword>
<evidence type="ECO:0000256" key="1">
    <source>
        <dbReference type="SAM" id="MobiDB-lite"/>
    </source>
</evidence>
<dbReference type="EMBL" id="PQFF01000007">
    <property type="protein sequence ID" value="RHZ89853.1"/>
    <property type="molecule type" value="Genomic_DNA"/>
</dbReference>
<name>A0A397JYA6_9GLOM</name>
<proteinExistence type="predicted"/>
<evidence type="ECO:0000313" key="2">
    <source>
        <dbReference type="EMBL" id="RHZ89853.1"/>
    </source>
</evidence>
<sequence length="118" mass="13190">MLFPMQRKSSSQTFILILKTIRTYANESKKELKHKFLPVNMSEPVIIIEPRKNWTYAEKGRRPQHKNKEEGGKEGGEEGGREGEGEGAGRAEIAEIAEITVAEGHGRSGEGSKRRRGV</sequence>
<feature type="compositionally biased region" description="Basic and acidic residues" evidence="1">
    <location>
        <begin position="58"/>
        <end position="93"/>
    </location>
</feature>
<protein>
    <submittedName>
        <fullName evidence="2">Uncharacterized protein</fullName>
    </submittedName>
</protein>
<reference evidence="2 3" key="1">
    <citation type="submission" date="2018-08" db="EMBL/GenBank/DDBJ databases">
        <title>Genome and evolution of the arbuscular mycorrhizal fungus Diversispora epigaea (formerly Glomus versiforme) and its bacterial endosymbionts.</title>
        <authorList>
            <person name="Sun X."/>
            <person name="Fei Z."/>
            <person name="Harrison M."/>
        </authorList>
    </citation>
    <scope>NUCLEOTIDE SEQUENCE [LARGE SCALE GENOMIC DNA]</scope>
    <source>
        <strain evidence="2 3">IT104</strain>
    </source>
</reference>
<feature type="region of interest" description="Disordered" evidence="1">
    <location>
        <begin position="53"/>
        <end position="118"/>
    </location>
</feature>
<gene>
    <name evidence="2" type="ORF">Glove_9g313</name>
</gene>
<organism evidence="2 3">
    <name type="scientific">Diversispora epigaea</name>
    <dbReference type="NCBI Taxonomy" id="1348612"/>
    <lineage>
        <taxon>Eukaryota</taxon>
        <taxon>Fungi</taxon>
        <taxon>Fungi incertae sedis</taxon>
        <taxon>Mucoromycota</taxon>
        <taxon>Glomeromycotina</taxon>
        <taxon>Glomeromycetes</taxon>
        <taxon>Diversisporales</taxon>
        <taxon>Diversisporaceae</taxon>
        <taxon>Diversispora</taxon>
    </lineage>
</organism>
<dbReference type="Proteomes" id="UP000266861">
    <property type="component" value="Unassembled WGS sequence"/>
</dbReference>
<dbReference type="AlphaFoldDB" id="A0A397JYA6"/>
<comment type="caution">
    <text evidence="2">The sequence shown here is derived from an EMBL/GenBank/DDBJ whole genome shotgun (WGS) entry which is preliminary data.</text>
</comment>
<evidence type="ECO:0000313" key="3">
    <source>
        <dbReference type="Proteomes" id="UP000266861"/>
    </source>
</evidence>